<evidence type="ECO:0000259" key="2">
    <source>
        <dbReference type="Pfam" id="PF13638"/>
    </source>
</evidence>
<evidence type="ECO:0000313" key="3">
    <source>
        <dbReference type="EMBL" id="MBB4724745.1"/>
    </source>
</evidence>
<dbReference type="EMBL" id="JACHNL010000007">
    <property type="protein sequence ID" value="MBB4724745.1"/>
    <property type="molecule type" value="Genomic_DNA"/>
</dbReference>
<proteinExistence type="predicted"/>
<dbReference type="Pfam" id="PF13638">
    <property type="entry name" value="PIN_4"/>
    <property type="match status" value="1"/>
</dbReference>
<protein>
    <recommendedName>
        <fullName evidence="2">PIN domain-containing protein</fullName>
    </recommendedName>
</protein>
<keyword evidence="1" id="KW-0175">Coiled coil</keyword>
<evidence type="ECO:0000256" key="1">
    <source>
        <dbReference type="SAM" id="Coils"/>
    </source>
</evidence>
<evidence type="ECO:0000313" key="4">
    <source>
        <dbReference type="Proteomes" id="UP000576603"/>
    </source>
</evidence>
<dbReference type="Proteomes" id="UP000576603">
    <property type="component" value="Unassembled WGS sequence"/>
</dbReference>
<dbReference type="RefSeq" id="WP_184422342.1">
    <property type="nucleotide sequence ID" value="NZ_JACHNK010000007.1"/>
</dbReference>
<comment type="caution">
    <text evidence="3">The sequence shown here is derived from an EMBL/GenBank/DDBJ whole genome shotgun (WGS) entry which is preliminary data.</text>
</comment>
<gene>
    <name evidence="3" type="ORF">FHY32_003123</name>
</gene>
<organism evidence="3 4">
    <name type="scientific">Xanthomonas euvesicatoria</name>
    <dbReference type="NCBI Taxonomy" id="456327"/>
    <lineage>
        <taxon>Bacteria</taxon>
        <taxon>Pseudomonadati</taxon>
        <taxon>Pseudomonadota</taxon>
        <taxon>Gammaproteobacteria</taxon>
        <taxon>Lysobacterales</taxon>
        <taxon>Lysobacteraceae</taxon>
        <taxon>Xanthomonas</taxon>
    </lineage>
</organism>
<dbReference type="InterPro" id="IPR002716">
    <property type="entry name" value="PIN_dom"/>
</dbReference>
<reference evidence="3 4" key="1">
    <citation type="submission" date="2020-08" db="EMBL/GenBank/DDBJ databases">
        <title>Studying the diversity of plant-associated saprophytic bacteria and their role in host health and plant-pathogen interactions.</title>
        <authorList>
            <person name="Potnis N."/>
        </authorList>
    </citation>
    <scope>NUCLEOTIDE SEQUENCE [LARGE SCALE GENOMIC DNA]</scope>
    <source>
        <strain evidence="3 4">CFBP 7922</strain>
    </source>
</reference>
<feature type="domain" description="PIN" evidence="2">
    <location>
        <begin position="8"/>
        <end position="151"/>
    </location>
</feature>
<accession>A0AAW3U899</accession>
<dbReference type="AlphaFoldDB" id="A0AAW3U899"/>
<name>A0AAW3U899_XANEU</name>
<sequence length="454" mass="51763">MDSIQRYALDTNFFLQVKAAETLPWGDLTRATRVELYLLDEVMGELDRHKSNGNSRAARRARGIFGKLDPLIDGNIDELVVKEGGPQVVWLLAPFFDSNRIKPSGLDLSTADGRIVEQSFALQQAFGDVVFLTHDRLPRRIAKSIGLLCEKIPESWLLEPEKDERDKEIAKLKDDLKALNNRFPQVEVQLVQNDKEIDCIEGVFYRYRDLSEEFLDDATDIIENRFPEESAEIPGQVTVTRQSSLLAYQQARREWREGVRERIGKLPARLNFDQGLLALKIAVKNTGGAPADGLTLEVRLEGTMMLVNHKKKEKWLTSEVRFTPPAPPKLERYSGSEWYERQTPPDLSGLHRSFQTPPSPRDPNGFYWDYDEDAIFCKSAEGSCGDFRHQMREVEVPIILCLPQGESEPKGCLHIRWSARNMPKVLEKKYSIKLSIDWYDSEDAVGRLVIGGET</sequence>
<feature type="coiled-coil region" evidence="1">
    <location>
        <begin position="162"/>
        <end position="189"/>
    </location>
</feature>